<feature type="non-terminal residue" evidence="12">
    <location>
        <position position="1"/>
    </location>
</feature>
<evidence type="ECO:0000256" key="2">
    <source>
        <dbReference type="ARBA" id="ARBA00004687"/>
    </source>
</evidence>
<dbReference type="PANTHER" id="PTHR12468:SF2">
    <property type="entry name" value="GPI MANNOSYLTRANSFERASE 2"/>
    <property type="match status" value="1"/>
</dbReference>
<comment type="pathway">
    <text evidence="2 11">Glycolipid biosynthesis; glycosylphosphatidylinositol-anchor biosynthesis.</text>
</comment>
<dbReference type="UniPathway" id="UPA00196"/>
<keyword evidence="5 11" id="KW-0328">Glycosyltransferase</keyword>
<organism evidence="12 13">
    <name type="scientific">Gossypium trilobum</name>
    <dbReference type="NCBI Taxonomy" id="34281"/>
    <lineage>
        <taxon>Eukaryota</taxon>
        <taxon>Viridiplantae</taxon>
        <taxon>Streptophyta</taxon>
        <taxon>Embryophyta</taxon>
        <taxon>Tracheophyta</taxon>
        <taxon>Spermatophyta</taxon>
        <taxon>Magnoliopsida</taxon>
        <taxon>eudicotyledons</taxon>
        <taxon>Gunneridae</taxon>
        <taxon>Pentapetalae</taxon>
        <taxon>rosids</taxon>
        <taxon>malvids</taxon>
        <taxon>Malvales</taxon>
        <taxon>Malvaceae</taxon>
        <taxon>Malvoideae</taxon>
        <taxon>Gossypium</taxon>
    </lineage>
</organism>
<dbReference type="GO" id="GO:0005789">
    <property type="term" value="C:endoplasmic reticulum membrane"/>
    <property type="evidence" value="ECO:0007669"/>
    <property type="project" value="UniProtKB-SubCell"/>
</dbReference>
<dbReference type="GO" id="GO:0031501">
    <property type="term" value="C:mannosyltransferase complex"/>
    <property type="evidence" value="ECO:0007669"/>
    <property type="project" value="TreeGrafter"/>
</dbReference>
<evidence type="ECO:0000256" key="8">
    <source>
        <dbReference type="ARBA" id="ARBA00022824"/>
    </source>
</evidence>
<evidence type="ECO:0000313" key="12">
    <source>
        <dbReference type="EMBL" id="MBA0779493.1"/>
    </source>
</evidence>
<dbReference type="GO" id="GO:0004376">
    <property type="term" value="F:GPI mannosyltransferase activity"/>
    <property type="evidence" value="ECO:0007669"/>
    <property type="project" value="InterPro"/>
</dbReference>
<evidence type="ECO:0000256" key="5">
    <source>
        <dbReference type="ARBA" id="ARBA00022676"/>
    </source>
</evidence>
<comment type="subcellular location">
    <subcellularLocation>
        <location evidence="1 11">Endoplasmic reticulum membrane</location>
        <topology evidence="1 11">Multi-pass membrane protein</topology>
    </subcellularLocation>
</comment>
<comment type="function">
    <text evidence="11">Mannosyltransferase involved in glycosylphosphatidylinositol-anchor biosynthesis.</text>
</comment>
<dbReference type="Pfam" id="PF04188">
    <property type="entry name" value="Mannosyl_trans2"/>
    <property type="match status" value="1"/>
</dbReference>
<keyword evidence="9" id="KW-1133">Transmembrane helix</keyword>
<keyword evidence="8 11" id="KW-0256">Endoplasmic reticulum</keyword>
<evidence type="ECO:0000256" key="7">
    <source>
        <dbReference type="ARBA" id="ARBA00022692"/>
    </source>
</evidence>
<evidence type="ECO:0000256" key="1">
    <source>
        <dbReference type="ARBA" id="ARBA00004477"/>
    </source>
</evidence>
<sequence>LSVIILKDPNVALQASILFCFNPTSIFYSSIYSESLYALFSVGGCYYLVSRTNNITVIWLALFDFARSNGVLNAGYFGFQAVHKAYDAFYLKNVLFGRKS</sequence>
<keyword evidence="4 11" id="KW-0337">GPI-anchor biosynthesis</keyword>
<dbReference type="PANTHER" id="PTHR12468">
    <property type="entry name" value="GPI MANNOSYLTRANSFERASE 2"/>
    <property type="match status" value="1"/>
</dbReference>
<dbReference type="GO" id="GO:0006506">
    <property type="term" value="P:GPI anchor biosynthetic process"/>
    <property type="evidence" value="ECO:0007669"/>
    <property type="project" value="UniProtKB-UniPathway"/>
</dbReference>
<protein>
    <recommendedName>
        <fullName evidence="11">GPI mannosyltransferase 2</fullName>
        <ecNumber evidence="11">2.4.1.-</ecNumber>
    </recommendedName>
</protein>
<name>A0A7J9F2F4_9ROSI</name>
<evidence type="ECO:0000256" key="11">
    <source>
        <dbReference type="RuleBase" id="RU363112"/>
    </source>
</evidence>
<proteinExistence type="inferred from homology"/>
<gene>
    <name evidence="12" type="ORF">Gotri_003743</name>
</gene>
<evidence type="ECO:0000256" key="9">
    <source>
        <dbReference type="ARBA" id="ARBA00022989"/>
    </source>
</evidence>
<keyword evidence="6 11" id="KW-0808">Transferase</keyword>
<comment type="similarity">
    <text evidence="3 11">Belongs to the PIGV family.</text>
</comment>
<keyword evidence="10" id="KW-0472">Membrane</keyword>
<evidence type="ECO:0000256" key="3">
    <source>
        <dbReference type="ARBA" id="ARBA00008698"/>
    </source>
</evidence>
<dbReference type="GO" id="GO:0000009">
    <property type="term" value="F:alpha-1,6-mannosyltransferase activity"/>
    <property type="evidence" value="ECO:0007669"/>
    <property type="project" value="InterPro"/>
</dbReference>
<accession>A0A7J9F2F4</accession>
<keyword evidence="7" id="KW-0812">Transmembrane</keyword>
<reference evidence="12 13" key="1">
    <citation type="journal article" date="2019" name="Genome Biol. Evol.">
        <title>Insights into the evolution of the New World diploid cottons (Gossypium, subgenus Houzingenia) based on genome sequencing.</title>
        <authorList>
            <person name="Grover C.E."/>
            <person name="Arick M.A. 2nd"/>
            <person name="Thrash A."/>
            <person name="Conover J.L."/>
            <person name="Sanders W.S."/>
            <person name="Peterson D.G."/>
            <person name="Frelichowski J.E."/>
            <person name="Scheffler J.A."/>
            <person name="Scheffler B.E."/>
            <person name="Wendel J.F."/>
        </authorList>
    </citation>
    <scope>NUCLEOTIDE SEQUENCE [LARGE SCALE GENOMIC DNA]</scope>
    <source>
        <strain evidence="12">8</strain>
        <tissue evidence="12">Leaf</tissue>
    </source>
</reference>
<evidence type="ECO:0000313" key="13">
    <source>
        <dbReference type="Proteomes" id="UP000593568"/>
    </source>
</evidence>
<evidence type="ECO:0000256" key="10">
    <source>
        <dbReference type="ARBA" id="ARBA00023136"/>
    </source>
</evidence>
<dbReference type="InterPro" id="IPR007315">
    <property type="entry name" value="PIG-V/Gpi18"/>
</dbReference>
<dbReference type="AlphaFoldDB" id="A0A7J9F2F4"/>
<comment type="caution">
    <text evidence="12">The sequence shown here is derived from an EMBL/GenBank/DDBJ whole genome shotgun (WGS) entry which is preliminary data.</text>
</comment>
<keyword evidence="13" id="KW-1185">Reference proteome</keyword>
<dbReference type="EC" id="2.4.1.-" evidence="11"/>
<dbReference type="Proteomes" id="UP000593568">
    <property type="component" value="Unassembled WGS sequence"/>
</dbReference>
<dbReference type="EMBL" id="JABEZW010000011">
    <property type="protein sequence ID" value="MBA0779493.1"/>
    <property type="molecule type" value="Genomic_DNA"/>
</dbReference>
<evidence type="ECO:0000256" key="4">
    <source>
        <dbReference type="ARBA" id="ARBA00022502"/>
    </source>
</evidence>
<evidence type="ECO:0000256" key="6">
    <source>
        <dbReference type="ARBA" id="ARBA00022679"/>
    </source>
</evidence>